<evidence type="ECO:0000313" key="4">
    <source>
        <dbReference type="Proteomes" id="UP000759131"/>
    </source>
</evidence>
<keyword evidence="4" id="KW-1185">Reference proteome</keyword>
<dbReference type="Proteomes" id="UP000759131">
    <property type="component" value="Unassembled WGS sequence"/>
</dbReference>
<evidence type="ECO:0000256" key="1">
    <source>
        <dbReference type="ARBA" id="ARBA00022468"/>
    </source>
</evidence>
<dbReference type="EMBL" id="CAJPIZ010021829">
    <property type="protein sequence ID" value="CAG2117753.1"/>
    <property type="molecule type" value="Genomic_DNA"/>
</dbReference>
<dbReference type="AlphaFoldDB" id="A0A7R9QAX6"/>
<dbReference type="PANTHER" id="PTHR22957">
    <property type="entry name" value="TBC1 DOMAIN FAMILY MEMBER GTPASE-ACTIVATING PROTEIN"/>
    <property type="match status" value="1"/>
</dbReference>
<dbReference type="GO" id="GO:0006886">
    <property type="term" value="P:intracellular protein transport"/>
    <property type="evidence" value="ECO:0007669"/>
    <property type="project" value="TreeGrafter"/>
</dbReference>
<dbReference type="PROSITE" id="PS50086">
    <property type="entry name" value="TBC_RABGAP"/>
    <property type="match status" value="1"/>
</dbReference>
<accession>A0A7R9QAX6</accession>
<dbReference type="OrthoDB" id="10263206at2759"/>
<dbReference type="SUPFAM" id="SSF47923">
    <property type="entry name" value="Ypt/Rab-GAP domain of gyp1p"/>
    <property type="match status" value="1"/>
</dbReference>
<dbReference type="InterPro" id="IPR000195">
    <property type="entry name" value="Rab-GAP-TBC_dom"/>
</dbReference>
<protein>
    <recommendedName>
        <fullName evidence="2">Rab-GAP TBC domain-containing protein</fullName>
    </recommendedName>
</protein>
<sequence>MTRLTSLLSREDNDLCHKITLVQAIKPHYYAFRWLTLLLSQEFPLPDVLRLWDFLFSDEKRFNFLLQTLVREDLMSGDFASNMKLLQNFPERIDLNQIINRAKQIHMT</sequence>
<dbReference type="EMBL" id="OC876404">
    <property type="protein sequence ID" value="CAD7639214.1"/>
    <property type="molecule type" value="Genomic_DNA"/>
</dbReference>
<dbReference type="GO" id="GO:0005096">
    <property type="term" value="F:GTPase activator activity"/>
    <property type="evidence" value="ECO:0007669"/>
    <property type="project" value="UniProtKB-KW"/>
</dbReference>
<name>A0A7R9QAX6_9ACAR</name>
<feature type="domain" description="Rab-GAP TBC" evidence="2">
    <location>
        <begin position="1"/>
        <end position="59"/>
    </location>
</feature>
<keyword evidence="1" id="KW-0343">GTPase activation</keyword>
<reference evidence="3" key="1">
    <citation type="submission" date="2020-11" db="EMBL/GenBank/DDBJ databases">
        <authorList>
            <person name="Tran Van P."/>
        </authorList>
    </citation>
    <scope>NUCLEOTIDE SEQUENCE</scope>
</reference>
<dbReference type="Gene3D" id="1.10.472.80">
    <property type="entry name" value="Ypt/Rab-GAP domain of gyp1p, domain 3"/>
    <property type="match status" value="1"/>
</dbReference>
<evidence type="ECO:0000259" key="2">
    <source>
        <dbReference type="PROSITE" id="PS50086"/>
    </source>
</evidence>
<evidence type="ECO:0000313" key="3">
    <source>
        <dbReference type="EMBL" id="CAD7639214.1"/>
    </source>
</evidence>
<dbReference type="InterPro" id="IPR035969">
    <property type="entry name" value="Rab-GAP_TBC_sf"/>
</dbReference>
<organism evidence="3">
    <name type="scientific">Medioppia subpectinata</name>
    <dbReference type="NCBI Taxonomy" id="1979941"/>
    <lineage>
        <taxon>Eukaryota</taxon>
        <taxon>Metazoa</taxon>
        <taxon>Ecdysozoa</taxon>
        <taxon>Arthropoda</taxon>
        <taxon>Chelicerata</taxon>
        <taxon>Arachnida</taxon>
        <taxon>Acari</taxon>
        <taxon>Acariformes</taxon>
        <taxon>Sarcoptiformes</taxon>
        <taxon>Oribatida</taxon>
        <taxon>Brachypylina</taxon>
        <taxon>Oppioidea</taxon>
        <taxon>Oppiidae</taxon>
        <taxon>Medioppia</taxon>
    </lineage>
</organism>
<proteinExistence type="predicted"/>
<dbReference type="Pfam" id="PF00566">
    <property type="entry name" value="RabGAP-TBC"/>
    <property type="match status" value="1"/>
</dbReference>
<dbReference type="PANTHER" id="PTHR22957:SF27">
    <property type="entry name" value="TBC1 DOMAIN FAMILY MEMBER 13"/>
    <property type="match status" value="1"/>
</dbReference>
<gene>
    <name evidence="3" type="ORF">OSB1V03_LOCUS17706</name>
</gene>